<dbReference type="EMBL" id="VJYK02000071">
    <property type="protein sequence ID" value="MQS02093.1"/>
    <property type="molecule type" value="Genomic_DNA"/>
</dbReference>
<dbReference type="Pfam" id="PF12642">
    <property type="entry name" value="TpcC"/>
    <property type="match status" value="1"/>
</dbReference>
<proteinExistence type="predicted"/>
<dbReference type="Proteomes" id="UP000517765">
    <property type="component" value="Unassembled WGS sequence"/>
</dbReference>
<reference evidence="1" key="3">
    <citation type="journal article" name="Syst. Appl. Microbiol.">
        <title>Streptomyces alkaliterrae sp. nov., isolated from an alkaline soil, and emended descriptions of Streptomyces alkaliphilus, Streptomyces calidiresistens and Streptomyces durbertensis.</title>
        <authorList>
            <person name="Swiecimska M."/>
            <person name="Golinska P."/>
            <person name="Nouioui I."/>
            <person name="Wypij M."/>
            <person name="Rai M."/>
            <person name="Sangal V."/>
            <person name="Goodfellow M."/>
        </authorList>
    </citation>
    <scope>NUCLEOTIDE SEQUENCE</scope>
    <source>
        <strain evidence="1">OF8</strain>
    </source>
</reference>
<dbReference type="EMBL" id="JABJXA010000083">
    <property type="protein sequence ID" value="MBB1260164.1"/>
    <property type="molecule type" value="Genomic_DNA"/>
</dbReference>
<sequence length="328" mass="34235">MKSFGRRRADTEEWGWQMSTGGVALVSRAARWGLWGLVAAGPVLAVGAWAHSGEAASMPVPKVAAEPVAVADTAGPAGIAELFVTSYLTASPREAEQLDVFLPGASARVASARPVVVERSAAVEVETVRKGYWSVSVAVVLKEAGKETGKDREERGEGEPGGVRFFRVPVAAADGGFTAVALPSEVAGPVDTDSEARGLGYGRPGPASKGDPGAATLLGFFEAYLAGRGDVERFVAPQASVRAVTGAPYTQVRLVELAVQGADDGVVAAEVPREGERREVVVELEALEAGGGWRPMTYAVSLQVRDERWEISALRAAPALAKEKGKSK</sequence>
<name>A0A5P0YP09_9ACTN</name>
<evidence type="ECO:0000313" key="2">
    <source>
        <dbReference type="EMBL" id="MQS02093.1"/>
    </source>
</evidence>
<comment type="caution">
    <text evidence="2">The sequence shown here is derived from an EMBL/GenBank/DDBJ whole genome shotgun (WGS) entry which is preliminary data.</text>
</comment>
<dbReference type="InterPro" id="IPR024735">
    <property type="entry name" value="TcpC"/>
</dbReference>
<reference evidence="2 3" key="1">
    <citation type="submission" date="2019-10" db="EMBL/GenBank/DDBJ databases">
        <title>Streptomyces sp. nov., a novel actinobacterium isolated from alkaline environment.</title>
        <authorList>
            <person name="Golinska P."/>
        </authorList>
    </citation>
    <scope>NUCLEOTIDE SEQUENCE [LARGE SCALE GENOMIC DNA]</scope>
    <source>
        <strain evidence="2 3">OF1</strain>
    </source>
</reference>
<accession>A0A5P0YP09</accession>
<dbReference type="RefSeq" id="WP_143647558.1">
    <property type="nucleotide sequence ID" value="NZ_JABJXA010000083.1"/>
</dbReference>
<reference evidence="4" key="2">
    <citation type="submission" date="2020-05" db="EMBL/GenBank/DDBJ databases">
        <title>Classification of alakaliphilic streptomycetes isolated from an alkaline soil next to Lonar Crater, India and a proposal for the recognition of Streptomyces alkaliterrae sp. nov.</title>
        <authorList>
            <person name="Golinska P."/>
        </authorList>
    </citation>
    <scope>NUCLEOTIDE SEQUENCE [LARGE SCALE GENOMIC DNA]</scope>
    <source>
        <strain evidence="4">OF8</strain>
    </source>
</reference>
<evidence type="ECO:0000313" key="4">
    <source>
        <dbReference type="Proteomes" id="UP000517765"/>
    </source>
</evidence>
<organism evidence="2 3">
    <name type="scientific">Streptomyces alkaliterrae</name>
    <dbReference type="NCBI Taxonomy" id="2213162"/>
    <lineage>
        <taxon>Bacteria</taxon>
        <taxon>Bacillati</taxon>
        <taxon>Actinomycetota</taxon>
        <taxon>Actinomycetes</taxon>
        <taxon>Kitasatosporales</taxon>
        <taxon>Streptomycetaceae</taxon>
        <taxon>Streptomyces</taxon>
    </lineage>
</organism>
<gene>
    <name evidence="2" type="ORF">FNX44_009450</name>
    <name evidence="1" type="ORF">H3147_15170</name>
</gene>
<dbReference type="AlphaFoldDB" id="A0A5P0YP09"/>
<evidence type="ECO:0000313" key="3">
    <source>
        <dbReference type="Proteomes" id="UP000320857"/>
    </source>
</evidence>
<protein>
    <submittedName>
        <fullName evidence="1">Conjugal transfer protein</fullName>
    </submittedName>
</protein>
<keyword evidence="3" id="KW-1185">Reference proteome</keyword>
<dbReference type="OrthoDB" id="3852226at2"/>
<evidence type="ECO:0000313" key="1">
    <source>
        <dbReference type="EMBL" id="MBB1260164.1"/>
    </source>
</evidence>
<dbReference type="Proteomes" id="UP000320857">
    <property type="component" value="Unassembled WGS sequence"/>
</dbReference>